<reference evidence="1 2" key="1">
    <citation type="submission" date="2020-02" db="EMBL/GenBank/DDBJ databases">
        <authorList>
            <person name="Sun Q."/>
        </authorList>
    </citation>
    <scope>NUCLEOTIDE SEQUENCE [LARGE SCALE GENOMIC DNA]</scope>
    <source>
        <strain evidence="1 2">YIM 13062</strain>
    </source>
</reference>
<proteinExistence type="predicted"/>
<dbReference type="RefSeq" id="WP_047688542.1">
    <property type="nucleotide sequence ID" value="NZ_JAAVUN010000034.1"/>
</dbReference>
<dbReference type="EMBL" id="JAAVUN010000034">
    <property type="protein sequence ID" value="NKE10618.1"/>
    <property type="molecule type" value="Genomic_DNA"/>
</dbReference>
<dbReference type="AlphaFoldDB" id="A0A846TN28"/>
<organism evidence="1 2">
    <name type="scientific">Kocuria subflava</name>
    <dbReference type="NCBI Taxonomy" id="1736139"/>
    <lineage>
        <taxon>Bacteria</taxon>
        <taxon>Bacillati</taxon>
        <taxon>Actinomycetota</taxon>
        <taxon>Actinomycetes</taxon>
        <taxon>Micrococcales</taxon>
        <taxon>Micrococcaceae</taxon>
        <taxon>Kocuria</taxon>
    </lineage>
</organism>
<evidence type="ECO:0000313" key="2">
    <source>
        <dbReference type="Proteomes" id="UP000521379"/>
    </source>
</evidence>
<comment type="caution">
    <text evidence="1">The sequence shown here is derived from an EMBL/GenBank/DDBJ whole genome shotgun (WGS) entry which is preliminary data.</text>
</comment>
<keyword evidence="2" id="KW-1185">Reference proteome</keyword>
<sequence>MARDTYPVRGCPAHRLREIEMHHADLGIGYSPHDWPEAYVAWDLQNLLATVTQRLTSQDDARSLLAWLAGRGDVSSTWTLEPWR</sequence>
<protein>
    <submittedName>
        <fullName evidence="1">Uncharacterized protein</fullName>
    </submittedName>
</protein>
<dbReference type="Proteomes" id="UP000521379">
    <property type="component" value="Unassembled WGS sequence"/>
</dbReference>
<accession>A0A846TN28</accession>
<evidence type="ECO:0000313" key="1">
    <source>
        <dbReference type="EMBL" id="NKE10618.1"/>
    </source>
</evidence>
<name>A0A846TN28_9MICC</name>
<gene>
    <name evidence="1" type="ORF">GTW58_11905</name>
</gene>